<reference evidence="1 2" key="1">
    <citation type="submission" date="2021-06" db="EMBL/GenBank/DDBJ databases">
        <authorList>
            <person name="Kallberg Y."/>
            <person name="Tangrot J."/>
            <person name="Rosling A."/>
        </authorList>
    </citation>
    <scope>NUCLEOTIDE SEQUENCE [LARGE SCALE GENOMIC DNA]</scope>
    <source>
        <strain evidence="1 2">120-4 pot B 10/14</strain>
    </source>
</reference>
<name>A0ABN7XR18_GIGMA</name>
<sequence length="114" mass="13334">SSFHNTQDLCPYIHNIQAVAGTIVAIEFHFSEKRRYKMVLIYLPSDRPSIRKKTEKLNNLENKRAGKLVRVPEHLILMWQRGDMQSQIDDFWVEIELALNMGIIELIEPKAITE</sequence>
<comment type="caution">
    <text evidence="1">The sequence shown here is derived from an EMBL/GenBank/DDBJ whole genome shotgun (WGS) entry which is preliminary data.</text>
</comment>
<accession>A0ABN7XR18</accession>
<gene>
    <name evidence="1" type="ORF">GMARGA_LOCUS45711</name>
</gene>
<feature type="non-terminal residue" evidence="1">
    <location>
        <position position="1"/>
    </location>
</feature>
<proteinExistence type="predicted"/>
<feature type="non-terminal residue" evidence="1">
    <location>
        <position position="114"/>
    </location>
</feature>
<evidence type="ECO:0000313" key="2">
    <source>
        <dbReference type="Proteomes" id="UP000789901"/>
    </source>
</evidence>
<dbReference type="EMBL" id="CAJVQB010165065">
    <property type="protein sequence ID" value="CAG8856890.1"/>
    <property type="molecule type" value="Genomic_DNA"/>
</dbReference>
<keyword evidence="2" id="KW-1185">Reference proteome</keyword>
<protein>
    <submittedName>
        <fullName evidence="1">28007_t:CDS:1</fullName>
    </submittedName>
</protein>
<dbReference type="Proteomes" id="UP000789901">
    <property type="component" value="Unassembled WGS sequence"/>
</dbReference>
<organism evidence="1 2">
    <name type="scientific">Gigaspora margarita</name>
    <dbReference type="NCBI Taxonomy" id="4874"/>
    <lineage>
        <taxon>Eukaryota</taxon>
        <taxon>Fungi</taxon>
        <taxon>Fungi incertae sedis</taxon>
        <taxon>Mucoromycota</taxon>
        <taxon>Glomeromycotina</taxon>
        <taxon>Glomeromycetes</taxon>
        <taxon>Diversisporales</taxon>
        <taxon>Gigasporaceae</taxon>
        <taxon>Gigaspora</taxon>
    </lineage>
</organism>
<evidence type="ECO:0000313" key="1">
    <source>
        <dbReference type="EMBL" id="CAG8856890.1"/>
    </source>
</evidence>